<protein>
    <submittedName>
        <fullName evidence="1">Uncharacterized protein</fullName>
    </submittedName>
</protein>
<evidence type="ECO:0000313" key="1">
    <source>
        <dbReference type="EMBL" id="KAJ8129855.1"/>
    </source>
</evidence>
<keyword evidence="2" id="KW-1185">Reference proteome</keyword>
<comment type="caution">
    <text evidence="1">The sequence shown here is derived from an EMBL/GenBank/DDBJ whole genome shotgun (WGS) entry which is preliminary data.</text>
</comment>
<dbReference type="Proteomes" id="UP001153332">
    <property type="component" value="Unassembled WGS sequence"/>
</dbReference>
<reference evidence="1" key="1">
    <citation type="submission" date="2022-12" db="EMBL/GenBank/DDBJ databases">
        <title>Genome Sequence of Lasiodiplodia mahajangana.</title>
        <authorList>
            <person name="Buettner E."/>
        </authorList>
    </citation>
    <scope>NUCLEOTIDE SEQUENCE</scope>
    <source>
        <strain evidence="1">VT137</strain>
    </source>
</reference>
<name>A0ACC2JQR2_9PEZI</name>
<evidence type="ECO:0000313" key="2">
    <source>
        <dbReference type="Proteomes" id="UP001153332"/>
    </source>
</evidence>
<proteinExistence type="predicted"/>
<gene>
    <name evidence="1" type="ORF">O1611_g3774</name>
</gene>
<organism evidence="1 2">
    <name type="scientific">Lasiodiplodia mahajangana</name>
    <dbReference type="NCBI Taxonomy" id="1108764"/>
    <lineage>
        <taxon>Eukaryota</taxon>
        <taxon>Fungi</taxon>
        <taxon>Dikarya</taxon>
        <taxon>Ascomycota</taxon>
        <taxon>Pezizomycotina</taxon>
        <taxon>Dothideomycetes</taxon>
        <taxon>Dothideomycetes incertae sedis</taxon>
        <taxon>Botryosphaeriales</taxon>
        <taxon>Botryosphaeriaceae</taxon>
        <taxon>Lasiodiplodia</taxon>
    </lineage>
</organism>
<sequence>MDYTVGWIAVLPSELAAGVAMLDREHRQPEFYQATDDYNQYNWGDIGGHNVVIASLPAAVTRKGSAGKMVSSMLTSFPNIRIGLMVGVGAGMVENARKMRLGDVAVSQPEGSSGGLIQYDLSKAADRGFQRKGHLNTPPQAILSALAKLQGIHNRRRHKIPIYVEEMIARNPVMGEPDNDDFSYRRPDEATDVRSPEPKIFYGVIASGNKVVKDAETRDKVLLDAGEKCICIESEASGLMNTFPCLVIRGISDWADSDNHDAWQKYAAATAAAYAKEFLETVKPADVEQTPKAVDTVEKDSQPGTGPDSDLKYELDTLQKRVQSLANELETMKSSNEKEALRRPRIECGRDSVQRKHDGSGTIIKFKQPFSRPPVVTLTWRAVRSGAYDFQRVYLLQDKFEPTSTQTYFVVGCWGGTGGGVGRIFEFDWIAVEPMD</sequence>
<accession>A0ACC2JQR2</accession>
<dbReference type="EMBL" id="JAPUUL010000641">
    <property type="protein sequence ID" value="KAJ8129855.1"/>
    <property type="molecule type" value="Genomic_DNA"/>
</dbReference>